<reference evidence="9 10" key="1">
    <citation type="submission" date="2014-07" db="EMBL/GenBank/DDBJ databases">
        <title>Draft genome sequence of Thalassospira profundimaris PR54-5.</title>
        <authorList>
            <person name="Lai Q."/>
            <person name="Shao Z."/>
        </authorList>
    </citation>
    <scope>NUCLEOTIDE SEQUENCE [LARGE SCALE GENOMIC DNA]</scope>
    <source>
        <strain evidence="9 10">PR54-5</strain>
    </source>
</reference>
<feature type="transmembrane region" description="Helical" evidence="6">
    <location>
        <begin position="303"/>
        <end position="321"/>
    </location>
</feature>
<keyword evidence="5 6" id="KW-0472">Membrane</keyword>
<comment type="subcellular location">
    <subcellularLocation>
        <location evidence="1">Cell membrane</location>
        <topology evidence="1">Multi-pass membrane protein</topology>
    </subcellularLocation>
</comment>
<dbReference type="Pfam" id="PF13567">
    <property type="entry name" value="DUF4131"/>
    <property type="match status" value="1"/>
</dbReference>
<evidence type="ECO:0000259" key="8">
    <source>
        <dbReference type="Pfam" id="PF13567"/>
    </source>
</evidence>
<dbReference type="PANTHER" id="PTHR30619">
    <property type="entry name" value="DNA INTERNALIZATION/COMPETENCE PROTEIN COMEC/REC2"/>
    <property type="match status" value="1"/>
</dbReference>
<comment type="caution">
    <text evidence="9">The sequence shown here is derived from an EMBL/GenBank/DDBJ whole genome shotgun (WGS) entry which is preliminary data.</text>
</comment>
<keyword evidence="2" id="KW-1003">Cell membrane</keyword>
<feature type="transmembrane region" description="Helical" evidence="6">
    <location>
        <begin position="24"/>
        <end position="42"/>
    </location>
</feature>
<evidence type="ECO:0000256" key="1">
    <source>
        <dbReference type="ARBA" id="ARBA00004651"/>
    </source>
</evidence>
<protein>
    <submittedName>
        <fullName evidence="9">Competence protein ComEC</fullName>
    </submittedName>
</protein>
<organism evidence="9 10">
    <name type="scientific">Thalassospira profundimaris</name>
    <dbReference type="NCBI Taxonomy" id="502049"/>
    <lineage>
        <taxon>Bacteria</taxon>
        <taxon>Pseudomonadati</taxon>
        <taxon>Pseudomonadota</taxon>
        <taxon>Alphaproteobacteria</taxon>
        <taxon>Rhodospirillales</taxon>
        <taxon>Thalassospiraceae</taxon>
        <taxon>Thalassospira</taxon>
    </lineage>
</organism>
<dbReference type="OrthoDB" id="9790149at2"/>
<dbReference type="InterPro" id="IPR052159">
    <property type="entry name" value="Competence_DNA_uptake"/>
</dbReference>
<dbReference type="EMBL" id="JPWI01000003">
    <property type="protein sequence ID" value="RCK47281.1"/>
    <property type="molecule type" value="Genomic_DNA"/>
</dbReference>
<feature type="domain" description="DUF4131" evidence="8">
    <location>
        <begin position="51"/>
        <end position="199"/>
    </location>
</feature>
<evidence type="ECO:0000313" key="10">
    <source>
        <dbReference type="Proteomes" id="UP000252255"/>
    </source>
</evidence>
<feature type="domain" description="ComEC/Rec2-related protein" evidence="7">
    <location>
        <begin position="244"/>
        <end position="526"/>
    </location>
</feature>
<proteinExistence type="predicted"/>
<dbReference type="InterPro" id="IPR004477">
    <property type="entry name" value="ComEC_N"/>
</dbReference>
<feature type="transmembrane region" description="Helical" evidence="6">
    <location>
        <begin position="408"/>
        <end position="431"/>
    </location>
</feature>
<accession>A0A367X3F0</accession>
<name>A0A367X3F0_9PROT</name>
<feature type="transmembrane region" description="Helical" evidence="6">
    <location>
        <begin position="528"/>
        <end position="545"/>
    </location>
</feature>
<dbReference type="Pfam" id="PF03772">
    <property type="entry name" value="Competence"/>
    <property type="match status" value="1"/>
</dbReference>
<feature type="transmembrane region" description="Helical" evidence="6">
    <location>
        <begin position="370"/>
        <end position="388"/>
    </location>
</feature>
<keyword evidence="4 6" id="KW-1133">Transmembrane helix</keyword>
<evidence type="ECO:0000256" key="5">
    <source>
        <dbReference type="ARBA" id="ARBA00023136"/>
    </source>
</evidence>
<feature type="transmembrane region" description="Helical" evidence="6">
    <location>
        <begin position="464"/>
        <end position="487"/>
    </location>
</feature>
<dbReference type="InterPro" id="IPR025405">
    <property type="entry name" value="DUF4131"/>
</dbReference>
<feature type="transmembrane region" description="Helical" evidence="6">
    <location>
        <begin position="54"/>
        <end position="75"/>
    </location>
</feature>
<feature type="transmembrane region" description="Helical" evidence="6">
    <location>
        <begin position="265"/>
        <end position="291"/>
    </location>
</feature>
<keyword evidence="3 6" id="KW-0812">Transmembrane</keyword>
<evidence type="ECO:0000259" key="7">
    <source>
        <dbReference type="Pfam" id="PF03772"/>
    </source>
</evidence>
<evidence type="ECO:0000256" key="4">
    <source>
        <dbReference type="ARBA" id="ARBA00022989"/>
    </source>
</evidence>
<evidence type="ECO:0000256" key="3">
    <source>
        <dbReference type="ARBA" id="ARBA00022692"/>
    </source>
</evidence>
<sequence length="710" mass="77512">MKKQRLAGNFSQVIFVVTSQRNKWFLSSVLFFGLGCGLYFLLPARIAASEIGVGVILSGCAFWMTRRIAIVAFTLQLQTSLMAGFLTSAIHTDIGPQNILTKTLYATEITGTVINIEPRENRLRVTLEPSAITGLADGEFDWKVRLSFLGDSKFSIGDQVQVKARLFPLRPPAVPGDPDFARNLYFSGIGATGFAFGRQFQVLAENKGYKNNELWNFIEEARQSVSQTISHYLSAPEAGIAKALIIGERGEVTPDITEDLRKSGLAHLLAISGLHMGLLCGTVFFLFRFCLAAIPRIALRYPIKKWAAVAAALSGLIYLGLSGATVPTQRAFIMLLVVWIALLLDRRAISLRLVGVAAIVVLILRPDAVLGASFQLSFAAVGALVAFYNGPGRRWLDRQGMSPWYVRIVIYIAGLLVTGIIVTAVTAPIIGFHFGRISMLGIVANLIAIPVMAFWVMPLIVATLILIPVGLGGVTLALMKPGLAVLIRTASFVADQEWGLWYVSGLSFIAVSCVLLALSWAMIWRDRAAIILGVPLLLIAVFAQWQHQSPNILVSGDRENWAVFDPDDGVLYIPDGLGEFQKSVWMSRFGMRREDEDRYVKTCETDPCLVGIGADSAKTNIIIASKLLNPFYACRNAEIVISLTTDLPRQSCQDAGAQHMIDDDVLWWQGGVALSAGSKDSDEISLQTVRATSGHWPWVIVAQKAGRAAR</sequence>
<feature type="transmembrane region" description="Helical" evidence="6">
    <location>
        <begin position="349"/>
        <end position="364"/>
    </location>
</feature>
<feature type="transmembrane region" description="Helical" evidence="6">
    <location>
        <begin position="499"/>
        <end position="521"/>
    </location>
</feature>
<evidence type="ECO:0000256" key="6">
    <source>
        <dbReference type="SAM" id="Phobius"/>
    </source>
</evidence>
<feature type="transmembrane region" description="Helical" evidence="6">
    <location>
        <begin position="437"/>
        <end position="457"/>
    </location>
</feature>
<evidence type="ECO:0000256" key="2">
    <source>
        <dbReference type="ARBA" id="ARBA00022475"/>
    </source>
</evidence>
<gene>
    <name evidence="9" type="ORF">TH30_07340</name>
</gene>
<evidence type="ECO:0000313" key="9">
    <source>
        <dbReference type="EMBL" id="RCK47281.1"/>
    </source>
</evidence>
<dbReference type="PANTHER" id="PTHR30619:SF1">
    <property type="entry name" value="RECOMBINATION PROTEIN 2"/>
    <property type="match status" value="1"/>
</dbReference>
<dbReference type="AlphaFoldDB" id="A0A367X3F0"/>
<dbReference type="Proteomes" id="UP000252255">
    <property type="component" value="Unassembled WGS sequence"/>
</dbReference>
<dbReference type="NCBIfam" id="TIGR00360">
    <property type="entry name" value="ComEC_N-term"/>
    <property type="match status" value="1"/>
</dbReference>
<dbReference type="GO" id="GO:0005886">
    <property type="term" value="C:plasma membrane"/>
    <property type="evidence" value="ECO:0007669"/>
    <property type="project" value="UniProtKB-SubCell"/>
</dbReference>